<gene>
    <name evidence="4" type="ORF">CAUJ_LOCUS1391</name>
</gene>
<dbReference type="Proteomes" id="UP000835052">
    <property type="component" value="Unassembled WGS sequence"/>
</dbReference>
<feature type="compositionally biased region" description="Low complexity" evidence="1">
    <location>
        <begin position="486"/>
        <end position="501"/>
    </location>
</feature>
<name>A0A8S1GRR9_9PELO</name>
<keyword evidence="2" id="KW-0472">Membrane</keyword>
<evidence type="ECO:0000313" key="5">
    <source>
        <dbReference type="Proteomes" id="UP000835052"/>
    </source>
</evidence>
<evidence type="ECO:0000256" key="1">
    <source>
        <dbReference type="SAM" id="MobiDB-lite"/>
    </source>
</evidence>
<reference evidence="4" key="1">
    <citation type="submission" date="2020-10" db="EMBL/GenBank/DDBJ databases">
        <authorList>
            <person name="Kikuchi T."/>
        </authorList>
    </citation>
    <scope>NUCLEOTIDE SEQUENCE</scope>
    <source>
        <strain evidence="4">NKZ352</strain>
    </source>
</reference>
<proteinExistence type="predicted"/>
<dbReference type="AlphaFoldDB" id="A0A8S1GRR9"/>
<organism evidence="4 5">
    <name type="scientific">Caenorhabditis auriculariae</name>
    <dbReference type="NCBI Taxonomy" id="2777116"/>
    <lineage>
        <taxon>Eukaryota</taxon>
        <taxon>Metazoa</taxon>
        <taxon>Ecdysozoa</taxon>
        <taxon>Nematoda</taxon>
        <taxon>Chromadorea</taxon>
        <taxon>Rhabditida</taxon>
        <taxon>Rhabditina</taxon>
        <taxon>Rhabditomorpha</taxon>
        <taxon>Rhabditoidea</taxon>
        <taxon>Rhabditidae</taxon>
        <taxon>Peloderinae</taxon>
        <taxon>Caenorhabditis</taxon>
    </lineage>
</organism>
<feature type="chain" id="PRO_5035848103" evidence="3">
    <location>
        <begin position="20"/>
        <end position="603"/>
    </location>
</feature>
<dbReference type="EMBL" id="CAJGYM010000002">
    <property type="protein sequence ID" value="CAD6185472.1"/>
    <property type="molecule type" value="Genomic_DNA"/>
</dbReference>
<feature type="region of interest" description="Disordered" evidence="1">
    <location>
        <begin position="486"/>
        <end position="507"/>
    </location>
</feature>
<feature type="compositionally biased region" description="Polar residues" evidence="1">
    <location>
        <begin position="165"/>
        <end position="183"/>
    </location>
</feature>
<evidence type="ECO:0000313" key="4">
    <source>
        <dbReference type="EMBL" id="CAD6185472.1"/>
    </source>
</evidence>
<evidence type="ECO:0000256" key="2">
    <source>
        <dbReference type="SAM" id="Phobius"/>
    </source>
</evidence>
<comment type="caution">
    <text evidence="4">The sequence shown here is derived from an EMBL/GenBank/DDBJ whole genome shotgun (WGS) entry which is preliminary data.</text>
</comment>
<feature type="signal peptide" evidence="3">
    <location>
        <begin position="1"/>
        <end position="19"/>
    </location>
</feature>
<feature type="region of interest" description="Disordered" evidence="1">
    <location>
        <begin position="64"/>
        <end position="93"/>
    </location>
</feature>
<keyword evidence="2" id="KW-1133">Transmembrane helix</keyword>
<sequence length="603" mass="67278">MLPSSAFLIAALCALHVSAQSGNIYGYNYDSSSGGSGLSYVVNPNYRFLNNQLASEYAQTYQQESRAYDQNGGSSQNNFPGYYNGPPRTNDQQNQINYQDIQRDTGNNFATSTASSNIYGYNYGSGSSSGSGSNYVNPNNVYYSGSSSTAAPLYYPFGQYQANTNTNPSLNNVQRDQSNQQSSGGEGPMRGPTLASTRFFDPGNNKTEMYYPYRTSTNYNLPPTNNGNPSANQVFFNPSQSSSTSNIPNSGGCQSNDPYWCNEYVNIYLNAATTYNSVPRQQACRDLVSSLTESYNGCCNTETSQSQLKGRNTAGGSLRRTEGYAARQITRAIKRPREQRRLGSLPGQLSGNAFAVLRKCRFCTEFLLAPNSPISGTDIAMEVSGWINIFCRLRLFKMLEVEPLNVECKLSVLEAQLAHSNDKIAMRENVIMQLEEEIKTKERLIYEQSHLISILENEVPESKYDTDSIGSESEITIIEREVASSSSTSPCASEKSSSSSGRSDDRPCVDDCLRHCRCRGRLEQALLDRERLELQNEQLLKQWEEALEYVSSVQRQLQEELKRNTKHYIFDPEIDQESIVMSKCFLKFISVCAVLIAFYLYSI</sequence>
<protein>
    <submittedName>
        <fullName evidence="4">Uncharacterized protein</fullName>
    </submittedName>
</protein>
<feature type="region of interest" description="Disordered" evidence="1">
    <location>
        <begin position="165"/>
        <end position="202"/>
    </location>
</feature>
<keyword evidence="3" id="KW-0732">Signal</keyword>
<feature type="transmembrane region" description="Helical" evidence="2">
    <location>
        <begin position="585"/>
        <end position="602"/>
    </location>
</feature>
<evidence type="ECO:0000256" key="3">
    <source>
        <dbReference type="SAM" id="SignalP"/>
    </source>
</evidence>
<dbReference type="OrthoDB" id="5857783at2759"/>
<keyword evidence="5" id="KW-1185">Reference proteome</keyword>
<accession>A0A8S1GRR9</accession>
<keyword evidence="2" id="KW-0812">Transmembrane</keyword>